<keyword evidence="4" id="KW-0808">Transferase</keyword>
<dbReference type="InterPro" id="IPR002213">
    <property type="entry name" value="UDP_glucos_trans"/>
</dbReference>
<proteinExistence type="inferred from homology"/>
<feature type="signal peptide" evidence="7">
    <location>
        <begin position="1"/>
        <end position="17"/>
    </location>
</feature>
<gene>
    <name evidence="8" type="ORF">PFISCL1PPCAC_25343</name>
</gene>
<reference evidence="8" key="1">
    <citation type="submission" date="2023-10" db="EMBL/GenBank/DDBJ databases">
        <title>Genome assembly of Pristionchus species.</title>
        <authorList>
            <person name="Yoshida K."/>
            <person name="Sommer R.J."/>
        </authorList>
    </citation>
    <scope>NUCLEOTIDE SEQUENCE</scope>
    <source>
        <strain evidence="8">RS5133</strain>
    </source>
</reference>
<evidence type="ECO:0000256" key="7">
    <source>
        <dbReference type="SAM" id="SignalP"/>
    </source>
</evidence>
<feature type="chain" id="PRO_5043383405" description="glucuronosyltransferase" evidence="7">
    <location>
        <begin position="18"/>
        <end position="169"/>
    </location>
</feature>
<evidence type="ECO:0000313" key="8">
    <source>
        <dbReference type="EMBL" id="GMT34046.1"/>
    </source>
</evidence>
<evidence type="ECO:0000313" key="9">
    <source>
        <dbReference type="Proteomes" id="UP001432322"/>
    </source>
</evidence>
<evidence type="ECO:0000256" key="6">
    <source>
        <dbReference type="ARBA" id="ARBA00047475"/>
    </source>
</evidence>
<evidence type="ECO:0000256" key="2">
    <source>
        <dbReference type="ARBA" id="ARBA00012544"/>
    </source>
</evidence>
<protein>
    <recommendedName>
        <fullName evidence="2">glucuronosyltransferase</fullName>
        <ecNumber evidence="2">2.4.1.17</ecNumber>
    </recommendedName>
</protein>
<comment type="catalytic activity">
    <reaction evidence="6">
        <text>glucuronate acceptor + UDP-alpha-D-glucuronate = acceptor beta-D-glucuronoside + UDP + H(+)</text>
        <dbReference type="Rhea" id="RHEA:21032"/>
        <dbReference type="ChEBI" id="CHEBI:15378"/>
        <dbReference type="ChEBI" id="CHEBI:58052"/>
        <dbReference type="ChEBI" id="CHEBI:58223"/>
        <dbReference type="ChEBI" id="CHEBI:132367"/>
        <dbReference type="ChEBI" id="CHEBI:132368"/>
        <dbReference type="EC" id="2.4.1.17"/>
    </reaction>
</comment>
<comment type="similarity">
    <text evidence="1">Belongs to the UDP-glycosyltransferase family.</text>
</comment>
<dbReference type="SUPFAM" id="SSF53756">
    <property type="entry name" value="UDP-Glycosyltransferase/glycogen phosphorylase"/>
    <property type="match status" value="1"/>
</dbReference>
<name>A0AAV5WPV4_9BILA</name>
<evidence type="ECO:0000256" key="4">
    <source>
        <dbReference type="ARBA" id="ARBA00022679"/>
    </source>
</evidence>
<dbReference type="PANTHER" id="PTHR48043">
    <property type="entry name" value="EG:EG0003.4 PROTEIN-RELATED"/>
    <property type="match status" value="1"/>
</dbReference>
<keyword evidence="9" id="KW-1185">Reference proteome</keyword>
<comment type="caution">
    <text evidence="8">The sequence shown here is derived from an EMBL/GenBank/DDBJ whole genome shotgun (WGS) entry which is preliminary data.</text>
</comment>
<dbReference type="PANTHER" id="PTHR48043:SF23">
    <property type="entry name" value="UDP-GLUCURONOSYLTRANSFERASE"/>
    <property type="match status" value="1"/>
</dbReference>
<feature type="non-terminal residue" evidence="8">
    <location>
        <position position="169"/>
    </location>
</feature>
<dbReference type="Proteomes" id="UP001432322">
    <property type="component" value="Unassembled WGS sequence"/>
</dbReference>
<dbReference type="EC" id="2.4.1.17" evidence="2"/>
<evidence type="ECO:0000256" key="1">
    <source>
        <dbReference type="ARBA" id="ARBA00009995"/>
    </source>
</evidence>
<dbReference type="InterPro" id="IPR050271">
    <property type="entry name" value="UDP-glycosyltransferase"/>
</dbReference>
<dbReference type="AlphaFoldDB" id="A0AAV5WPV4"/>
<sequence>IMRLLAVFVSLLPVVLGLKFLSYNPVYGRSHLTFMHALHETLIDAGHEVHVITPIIDSRLKLEKTRAKVIIIPQSEAGVAFEGGFEAEMISNAWVAEGLGGTMGSMKRFMAAWQGTCNYTLQYPGLMEQLAKEKYDGAISEPICFCAYGIFEQLGIENIATTLSTASSE</sequence>
<keyword evidence="3" id="KW-0328">Glycosyltransferase</keyword>
<keyword evidence="5 7" id="KW-0732">Signal</keyword>
<dbReference type="EMBL" id="BTSY01000006">
    <property type="protein sequence ID" value="GMT34046.1"/>
    <property type="molecule type" value="Genomic_DNA"/>
</dbReference>
<evidence type="ECO:0000256" key="5">
    <source>
        <dbReference type="ARBA" id="ARBA00022729"/>
    </source>
</evidence>
<dbReference type="Gene3D" id="3.40.50.2000">
    <property type="entry name" value="Glycogen Phosphorylase B"/>
    <property type="match status" value="1"/>
</dbReference>
<evidence type="ECO:0000256" key="3">
    <source>
        <dbReference type="ARBA" id="ARBA00022676"/>
    </source>
</evidence>
<feature type="non-terminal residue" evidence="8">
    <location>
        <position position="1"/>
    </location>
</feature>
<dbReference type="Pfam" id="PF00201">
    <property type="entry name" value="UDPGT"/>
    <property type="match status" value="1"/>
</dbReference>
<organism evidence="8 9">
    <name type="scientific">Pristionchus fissidentatus</name>
    <dbReference type="NCBI Taxonomy" id="1538716"/>
    <lineage>
        <taxon>Eukaryota</taxon>
        <taxon>Metazoa</taxon>
        <taxon>Ecdysozoa</taxon>
        <taxon>Nematoda</taxon>
        <taxon>Chromadorea</taxon>
        <taxon>Rhabditida</taxon>
        <taxon>Rhabditina</taxon>
        <taxon>Diplogasteromorpha</taxon>
        <taxon>Diplogasteroidea</taxon>
        <taxon>Neodiplogasteridae</taxon>
        <taxon>Pristionchus</taxon>
    </lineage>
</organism>
<dbReference type="GO" id="GO:0015020">
    <property type="term" value="F:glucuronosyltransferase activity"/>
    <property type="evidence" value="ECO:0007669"/>
    <property type="project" value="UniProtKB-EC"/>
</dbReference>
<accession>A0AAV5WPV4</accession>